<name>A0A151Y1M6_9GAMM</name>
<proteinExistence type="inferred from homology"/>
<keyword evidence="1 2" id="KW-0378">Hydrolase</keyword>
<evidence type="ECO:0000313" key="4">
    <source>
        <dbReference type="EMBL" id="KYQ71971.1"/>
    </source>
</evidence>
<evidence type="ECO:0000256" key="2">
    <source>
        <dbReference type="HAMAP-Rule" id="MF_00832"/>
    </source>
</evidence>
<dbReference type="Gene3D" id="3.40.50.1820">
    <property type="entry name" value="alpha/beta hydrolase"/>
    <property type="match status" value="1"/>
</dbReference>
<dbReference type="InterPro" id="IPR029058">
    <property type="entry name" value="AB_hydrolase_fold"/>
</dbReference>
<dbReference type="STRING" id="1806892.AZH43_12165"/>
<dbReference type="InterPro" id="IPR050471">
    <property type="entry name" value="AB_hydrolase"/>
</dbReference>
<dbReference type="RefSeq" id="WP_067668843.1">
    <property type="nucleotide sequence ID" value="NZ_CBCSIK010000002.1"/>
</dbReference>
<gene>
    <name evidence="2" type="primary">rutD</name>
    <name evidence="4" type="ORF">AZH43_12165</name>
</gene>
<comment type="catalytic activity">
    <reaction evidence="2">
        <text>carbamate + 2 H(+) = NH4(+) + CO2</text>
        <dbReference type="Rhea" id="RHEA:15649"/>
        <dbReference type="ChEBI" id="CHEBI:13941"/>
        <dbReference type="ChEBI" id="CHEBI:15378"/>
        <dbReference type="ChEBI" id="CHEBI:16526"/>
        <dbReference type="ChEBI" id="CHEBI:28938"/>
    </reaction>
</comment>
<dbReference type="Pfam" id="PF00561">
    <property type="entry name" value="Abhydrolase_1"/>
    <property type="match status" value="1"/>
</dbReference>
<feature type="domain" description="AB hydrolase-1" evidence="3">
    <location>
        <begin position="18"/>
        <end position="247"/>
    </location>
</feature>
<sequence>MHYRIHHCSANKPAEYLILSSGLGGHGIFWQPQLEALQRHFHVLTYDQEGCHAGAENLPSDYSMRHMAQQVLNIVKEAGIQHFRFVGHALGGHIGLELARLLTENQEAIQMTSLSCINAWDQLDPHTRKCFQARISLLKHSGSDAYVRAQALFLYPPQWISEQSKTLEHAENMQLQNFPPAHNVLMRLQALQQFTVDEQHASALLQTPVQLIANQDDFLVPVKKSADLQQVLGQGKMNIFPTGAHASTVTETESINNALLEFLLH</sequence>
<dbReference type="GO" id="GO:0019740">
    <property type="term" value="P:nitrogen utilization"/>
    <property type="evidence" value="ECO:0007669"/>
    <property type="project" value="UniProtKB-UniRule"/>
</dbReference>
<dbReference type="Proteomes" id="UP000076276">
    <property type="component" value="Unassembled WGS sequence"/>
</dbReference>
<dbReference type="PANTHER" id="PTHR43433:SF5">
    <property type="entry name" value="AB HYDROLASE-1 DOMAIN-CONTAINING PROTEIN"/>
    <property type="match status" value="1"/>
</dbReference>
<accession>A0A151Y1M6</accession>
<reference evidence="4 5" key="1">
    <citation type="submission" date="2016-03" db="EMBL/GenBank/DDBJ databases">
        <title>Acinetobacter genomospecies 28 strain ANC 4149.</title>
        <authorList>
            <person name="Radolfova-Krizova L."/>
            <person name="Nemec A."/>
        </authorList>
    </citation>
    <scope>NUCLEOTIDE SEQUENCE [LARGE SCALE GENOMIC DNA]</scope>
    <source>
        <strain evidence="4 5">ANC 4149</strain>
    </source>
</reference>
<dbReference type="GO" id="GO:0006212">
    <property type="term" value="P:uracil catabolic process"/>
    <property type="evidence" value="ECO:0007669"/>
    <property type="project" value="UniProtKB-UniRule"/>
</dbReference>
<evidence type="ECO:0000313" key="5">
    <source>
        <dbReference type="Proteomes" id="UP000076276"/>
    </source>
</evidence>
<dbReference type="EMBL" id="LUAW01000020">
    <property type="protein sequence ID" value="KYQ71971.1"/>
    <property type="molecule type" value="Genomic_DNA"/>
</dbReference>
<dbReference type="SUPFAM" id="SSF53474">
    <property type="entry name" value="alpha/beta-Hydrolases"/>
    <property type="match status" value="1"/>
</dbReference>
<comment type="caution">
    <text evidence="4">The sequence shown here is derived from an EMBL/GenBank/DDBJ whole genome shotgun (WGS) entry which is preliminary data.</text>
</comment>
<dbReference type="EC" id="3.5.1.-" evidence="2"/>
<evidence type="ECO:0000259" key="3">
    <source>
        <dbReference type="Pfam" id="PF00561"/>
    </source>
</evidence>
<dbReference type="GO" id="GO:0016811">
    <property type="term" value="F:hydrolase activity, acting on carbon-nitrogen (but not peptide) bonds, in linear amides"/>
    <property type="evidence" value="ECO:0007669"/>
    <property type="project" value="InterPro"/>
</dbReference>
<dbReference type="PANTHER" id="PTHR43433">
    <property type="entry name" value="HYDROLASE, ALPHA/BETA FOLD FAMILY PROTEIN"/>
    <property type="match status" value="1"/>
</dbReference>
<dbReference type="InterPro" id="IPR019913">
    <property type="entry name" value="Pyrimidine_utilisation_RutD"/>
</dbReference>
<protein>
    <recommendedName>
        <fullName evidence="2">Putative carbamate hydrolase RutD</fullName>
        <ecNumber evidence="2">3.5.1.-</ecNumber>
    </recommendedName>
    <alternativeName>
        <fullName evidence="2">Aminohydrolase</fullName>
    </alternativeName>
</protein>
<evidence type="ECO:0000256" key="1">
    <source>
        <dbReference type="ARBA" id="ARBA00022801"/>
    </source>
</evidence>
<keyword evidence="5" id="KW-1185">Reference proteome</keyword>
<dbReference type="AlphaFoldDB" id="A0A151Y1M6"/>
<organism evidence="4 5">
    <name type="scientific">Acinetobacter pragensis</name>
    <dbReference type="NCBI Taxonomy" id="1806892"/>
    <lineage>
        <taxon>Bacteria</taxon>
        <taxon>Pseudomonadati</taxon>
        <taxon>Pseudomonadota</taxon>
        <taxon>Gammaproteobacteria</taxon>
        <taxon>Moraxellales</taxon>
        <taxon>Moraxellaceae</taxon>
        <taxon>Acinetobacter</taxon>
    </lineage>
</organism>
<dbReference type="OrthoDB" id="9804723at2"/>
<dbReference type="InterPro" id="IPR000073">
    <property type="entry name" value="AB_hydrolase_1"/>
</dbReference>
<dbReference type="HAMAP" id="MF_00832">
    <property type="entry name" value="RutD"/>
    <property type="match status" value="1"/>
</dbReference>
<dbReference type="NCBIfam" id="TIGR03611">
    <property type="entry name" value="RutD"/>
    <property type="match status" value="1"/>
</dbReference>
<comment type="similarity">
    <text evidence="2">Belongs to the AB hydrolase superfamily. Hydrolase RutD family.</text>
</comment>
<comment type="function">
    <text evidence="2">Involved in pyrimidine catabolism. May facilitate the hydrolysis of carbamate, a reaction that can also occur spontaneously.</text>
</comment>